<dbReference type="PANTHER" id="PTHR42760">
    <property type="entry name" value="SHORT-CHAIN DEHYDROGENASES/REDUCTASES FAMILY MEMBER"/>
    <property type="match status" value="1"/>
</dbReference>
<evidence type="ECO:0000313" key="3">
    <source>
        <dbReference type="EMBL" id="PTM58859.1"/>
    </source>
</evidence>
<name>A0A2T4ZAE2_9BACL</name>
<dbReference type="PRINTS" id="PR00081">
    <property type="entry name" value="GDHRDH"/>
</dbReference>
<keyword evidence="2" id="KW-0560">Oxidoreductase</keyword>
<dbReference type="GO" id="GO:0016616">
    <property type="term" value="F:oxidoreductase activity, acting on the CH-OH group of donors, NAD or NADP as acceptor"/>
    <property type="evidence" value="ECO:0007669"/>
    <property type="project" value="TreeGrafter"/>
</dbReference>
<dbReference type="Proteomes" id="UP000241639">
    <property type="component" value="Unassembled WGS sequence"/>
</dbReference>
<dbReference type="OrthoDB" id="9803333at2"/>
<evidence type="ECO:0000256" key="1">
    <source>
        <dbReference type="ARBA" id="ARBA00006484"/>
    </source>
</evidence>
<dbReference type="EMBL" id="PZZP01000001">
    <property type="protein sequence ID" value="PTM58859.1"/>
    <property type="molecule type" value="Genomic_DNA"/>
</dbReference>
<dbReference type="InterPro" id="IPR002347">
    <property type="entry name" value="SDR_fam"/>
</dbReference>
<dbReference type="Gene3D" id="3.40.50.720">
    <property type="entry name" value="NAD(P)-binding Rossmann-like Domain"/>
    <property type="match status" value="1"/>
</dbReference>
<dbReference type="FunFam" id="3.40.50.720:FF:000084">
    <property type="entry name" value="Short-chain dehydrogenase reductase"/>
    <property type="match status" value="1"/>
</dbReference>
<dbReference type="GO" id="GO:0030497">
    <property type="term" value="P:fatty acid elongation"/>
    <property type="evidence" value="ECO:0007669"/>
    <property type="project" value="TreeGrafter"/>
</dbReference>
<comment type="similarity">
    <text evidence="1">Belongs to the short-chain dehydrogenases/reductases (SDR) family.</text>
</comment>
<protein>
    <submittedName>
        <fullName evidence="3">Gluconate 5-dehydrogenase</fullName>
    </submittedName>
</protein>
<organism evidence="3 4">
    <name type="scientific">Desmospora activa DSM 45169</name>
    <dbReference type="NCBI Taxonomy" id="1121389"/>
    <lineage>
        <taxon>Bacteria</taxon>
        <taxon>Bacillati</taxon>
        <taxon>Bacillota</taxon>
        <taxon>Bacilli</taxon>
        <taxon>Bacillales</taxon>
        <taxon>Thermoactinomycetaceae</taxon>
        <taxon>Desmospora</taxon>
    </lineage>
</organism>
<reference evidence="3 4" key="1">
    <citation type="submission" date="2018-04" db="EMBL/GenBank/DDBJ databases">
        <title>Genomic Encyclopedia of Archaeal and Bacterial Type Strains, Phase II (KMG-II): from individual species to whole genera.</title>
        <authorList>
            <person name="Goeker M."/>
        </authorList>
    </citation>
    <scope>NUCLEOTIDE SEQUENCE [LARGE SCALE GENOMIC DNA]</scope>
    <source>
        <strain evidence="3 4">DSM 45169</strain>
    </source>
</reference>
<dbReference type="GO" id="GO:0008206">
    <property type="term" value="P:bile acid metabolic process"/>
    <property type="evidence" value="ECO:0007669"/>
    <property type="project" value="UniProtKB-ARBA"/>
</dbReference>
<evidence type="ECO:0000256" key="2">
    <source>
        <dbReference type="ARBA" id="ARBA00023002"/>
    </source>
</evidence>
<dbReference type="RefSeq" id="WP_107725609.1">
    <property type="nucleotide sequence ID" value="NZ_PZZP01000001.1"/>
</dbReference>
<dbReference type="PRINTS" id="PR00080">
    <property type="entry name" value="SDRFAMILY"/>
</dbReference>
<accession>A0A2T4ZAE2</accession>
<sequence>MLFSLKGKTAIVTGGAGYLGSAISEGFVRAGARVVIAGVSEEKNREMAEHLSRQYQADCHSVYIDIGKVDSVEKKIREIYSWTNSIDIFVNNAYFGTSGDIEEMPEEDWKAGIDGSINGVYRCTKAVLPYMLAQNNGCIINVASMYGVVSPDPAIYTGSKWKNPANYGAGKAAIIQFTRYVACHYGAKGIRANAVSPGPFPNRRVQEDTDFIHRLEQKVPLRRIGKPEDLAGVMVFLASPAAAYVTGQNIGVDGGWTAW</sequence>
<comment type="caution">
    <text evidence="3">The sequence shown here is derived from an EMBL/GenBank/DDBJ whole genome shotgun (WGS) entry which is preliminary data.</text>
</comment>
<dbReference type="PANTHER" id="PTHR42760:SF40">
    <property type="entry name" value="3-OXOACYL-[ACYL-CARRIER-PROTEIN] REDUCTASE, CHLOROPLASTIC"/>
    <property type="match status" value="1"/>
</dbReference>
<keyword evidence="4" id="KW-1185">Reference proteome</keyword>
<dbReference type="SUPFAM" id="SSF51735">
    <property type="entry name" value="NAD(P)-binding Rossmann-fold domains"/>
    <property type="match status" value="1"/>
</dbReference>
<dbReference type="AlphaFoldDB" id="A0A2T4ZAE2"/>
<proteinExistence type="inferred from homology"/>
<evidence type="ECO:0000313" key="4">
    <source>
        <dbReference type="Proteomes" id="UP000241639"/>
    </source>
</evidence>
<dbReference type="InterPro" id="IPR036291">
    <property type="entry name" value="NAD(P)-bd_dom_sf"/>
</dbReference>
<dbReference type="Pfam" id="PF13561">
    <property type="entry name" value="adh_short_C2"/>
    <property type="match status" value="1"/>
</dbReference>
<gene>
    <name evidence="3" type="ORF">C8J48_1454</name>
</gene>